<dbReference type="STRING" id="634498.mru_1503"/>
<dbReference type="GeneID" id="8771156"/>
<dbReference type="PATRIC" id="fig|634498.28.peg.1507"/>
<proteinExistence type="predicted"/>
<dbReference type="Proteomes" id="UP000008680">
    <property type="component" value="Chromosome"/>
</dbReference>
<name>D3E492_METRM</name>
<dbReference type="AlphaFoldDB" id="D3E492"/>
<organism evidence="1 2">
    <name type="scientific">Methanobrevibacter ruminantium (strain ATCC 35063 / DSM 1093 / JCM 13430 / OCM 146 / M1)</name>
    <name type="common">Methanobacterium ruminantium</name>
    <dbReference type="NCBI Taxonomy" id="634498"/>
    <lineage>
        <taxon>Archaea</taxon>
        <taxon>Methanobacteriati</taxon>
        <taxon>Methanobacteriota</taxon>
        <taxon>Methanomada group</taxon>
        <taxon>Methanobacteria</taxon>
        <taxon>Methanobacteriales</taxon>
        <taxon>Methanobacteriaceae</taxon>
        <taxon>Methanobrevibacter</taxon>
    </lineage>
</organism>
<dbReference type="EMBL" id="CP001719">
    <property type="protein sequence ID" value="ADC47353.1"/>
    <property type="molecule type" value="Genomic_DNA"/>
</dbReference>
<accession>D3E492</accession>
<reference evidence="1 2" key="1">
    <citation type="journal article" date="2010" name="PLoS ONE">
        <title>The genome sequence of the rumen methanogen Methanobrevibacter ruminantium reveals new possibilities for controlling ruminant methane emissions.</title>
        <authorList>
            <person name="Leahy S.C."/>
            <person name="Kelly W.J."/>
            <person name="Altermann E."/>
            <person name="Ronimus R.S."/>
            <person name="Yeoman C.J."/>
            <person name="Pacheco D.M."/>
            <person name="Li D."/>
            <person name="Kong Z."/>
            <person name="McTavish S."/>
            <person name="Sang C."/>
            <person name="Lambie S.C."/>
            <person name="Janssen P.H."/>
            <person name="Dey D."/>
            <person name="Attwood G.T."/>
        </authorList>
    </citation>
    <scope>NUCLEOTIDE SEQUENCE [LARGE SCALE GENOMIC DNA]</scope>
    <source>
        <strain evidence="2">ATCC 35063 / DSM 1093 / JCM 13430 / OCM 146 / M1</strain>
    </source>
</reference>
<dbReference type="KEGG" id="mru:mru_1503"/>
<protein>
    <submittedName>
        <fullName evidence="1">Uncharacterized protein</fullName>
    </submittedName>
</protein>
<dbReference type="RefSeq" id="WP_012956302.1">
    <property type="nucleotide sequence ID" value="NC_013790.1"/>
</dbReference>
<dbReference type="HOGENOM" id="CLU_1782518_0_0_2"/>
<evidence type="ECO:0000313" key="2">
    <source>
        <dbReference type="Proteomes" id="UP000008680"/>
    </source>
</evidence>
<sequence length="145" mass="16101">MNRNKIIVLLVLLIAVVGFTMGPACAASTTIKVGNYKDVGKGDRISTFNVPKDAQYLKGVYAVIFYHGKNGDDFRPHTYVLSKIKVYYKNKKGKIVTRSSTAKNLSGLSILSTKQVSGYTPYKMDVSYRKMTNAEKKKICGSLVY</sequence>
<keyword evidence="2" id="KW-1185">Reference proteome</keyword>
<evidence type="ECO:0000313" key="1">
    <source>
        <dbReference type="EMBL" id="ADC47353.1"/>
    </source>
</evidence>
<gene>
    <name evidence="1" type="ordered locus">mru_1503</name>
</gene>